<evidence type="ECO:0000313" key="5">
    <source>
        <dbReference type="Proteomes" id="UP000799444"/>
    </source>
</evidence>
<reference evidence="4" key="1">
    <citation type="journal article" date="2020" name="Stud. Mycol.">
        <title>101 Dothideomycetes genomes: a test case for predicting lifestyles and emergence of pathogens.</title>
        <authorList>
            <person name="Haridas S."/>
            <person name="Albert R."/>
            <person name="Binder M."/>
            <person name="Bloem J."/>
            <person name="Labutti K."/>
            <person name="Salamov A."/>
            <person name="Andreopoulos B."/>
            <person name="Baker S."/>
            <person name="Barry K."/>
            <person name="Bills G."/>
            <person name="Bluhm B."/>
            <person name="Cannon C."/>
            <person name="Castanera R."/>
            <person name="Culley D."/>
            <person name="Daum C."/>
            <person name="Ezra D."/>
            <person name="Gonzalez J."/>
            <person name="Henrissat B."/>
            <person name="Kuo A."/>
            <person name="Liang C."/>
            <person name="Lipzen A."/>
            <person name="Lutzoni F."/>
            <person name="Magnuson J."/>
            <person name="Mondo S."/>
            <person name="Nolan M."/>
            <person name="Ohm R."/>
            <person name="Pangilinan J."/>
            <person name="Park H.-J."/>
            <person name="Ramirez L."/>
            <person name="Alfaro M."/>
            <person name="Sun H."/>
            <person name="Tritt A."/>
            <person name="Yoshinaga Y."/>
            <person name="Zwiers L.-H."/>
            <person name="Turgeon B."/>
            <person name="Goodwin S."/>
            <person name="Spatafora J."/>
            <person name="Crous P."/>
            <person name="Grigoriev I."/>
        </authorList>
    </citation>
    <scope>NUCLEOTIDE SEQUENCE</scope>
    <source>
        <strain evidence="4">CBS 125425</strain>
    </source>
</reference>
<dbReference type="InterPro" id="IPR001466">
    <property type="entry name" value="Beta-lactam-related"/>
</dbReference>
<keyword evidence="5" id="KW-1185">Reference proteome</keyword>
<keyword evidence="2" id="KW-0732">Signal</keyword>
<feature type="signal peptide" evidence="2">
    <location>
        <begin position="1"/>
        <end position="19"/>
    </location>
</feature>
<comment type="similarity">
    <text evidence="1">Belongs to the beta-lactamase family.</text>
</comment>
<dbReference type="SUPFAM" id="SSF56601">
    <property type="entry name" value="beta-lactamase/transpeptidase-like"/>
    <property type="match status" value="1"/>
</dbReference>
<feature type="chain" id="PRO_5040463295" evidence="2">
    <location>
        <begin position="20"/>
        <end position="597"/>
    </location>
</feature>
<protein>
    <submittedName>
        <fullName evidence="4">Beta-lactamase/transpeptidase-like protein</fullName>
    </submittedName>
</protein>
<sequence>MIFTGALLLATQALRFVGAACVPDVPEKILADPAVLQHPAVIAAFRDVERNLSALYVNTTRDGLSFAIVHASAHGTVFSFNNGTLKNNETAGSGNAVTSDSIFRIISVSKNFATFSALVQENQTASIASGTDYAVLTMNSPVRRLLPEFTLPDQDWRDGGRDITLTMLASHTSGLSRESYSTDFNVIIGNGKASAEAIGADWAAVTPESALQNAKQTRLMFAPAQQAAYSNAGFSILGSAVVSYYNSLHSTALTWPALATQSIFAPFNMTSSFFGSIPNAHVPSIAIPGGPHWADLRMGLGYEPAAGMWSSANDLAKYLHLGWLSSSPSLITLSQRRRMLKPLFSLPDGRQLVGAGWEIDLYKVFTSRNTTAALAKTYASYGKAGDGGGYHAWIDVIPNLGYGMVVLSQHSGLTDYVRIVPTSIRDSVHDIMMPAFAEAVVARVESRFAGLYTFGTDTGLTVDQVNTTASGNTTTYARLEVQEQMLYLRELVVNGTNALESLDRLDWTDEYQGRLFSTPEGAALVPSEGASENAQFGEGTQVWRMMIPGLDVCDWFDFDGYLGTNAWSLSKVVLVEREGRVDLLYPPFDIKLSRVNL</sequence>
<comment type="caution">
    <text evidence="4">The sequence shown here is derived from an EMBL/GenBank/DDBJ whole genome shotgun (WGS) entry which is preliminary data.</text>
</comment>
<evidence type="ECO:0000313" key="4">
    <source>
        <dbReference type="EMBL" id="KAF2729479.1"/>
    </source>
</evidence>
<dbReference type="PANTHER" id="PTHR22935">
    <property type="entry name" value="PENICILLIN-BINDING PROTEIN"/>
    <property type="match status" value="1"/>
</dbReference>
<accession>A0A9P4UWN1</accession>
<dbReference type="InterPro" id="IPR012338">
    <property type="entry name" value="Beta-lactam/transpept-like"/>
</dbReference>
<evidence type="ECO:0000259" key="3">
    <source>
        <dbReference type="Pfam" id="PF00144"/>
    </source>
</evidence>
<evidence type="ECO:0000256" key="1">
    <source>
        <dbReference type="ARBA" id="ARBA00038473"/>
    </source>
</evidence>
<dbReference type="EMBL" id="ML996244">
    <property type="protein sequence ID" value="KAF2729479.1"/>
    <property type="molecule type" value="Genomic_DNA"/>
</dbReference>
<proteinExistence type="inferred from homology"/>
<dbReference type="AlphaFoldDB" id="A0A9P4UWN1"/>
<dbReference type="OrthoDB" id="10250282at2759"/>
<gene>
    <name evidence="4" type="ORF">EJ04DRAFT_475563</name>
</gene>
<evidence type="ECO:0000256" key="2">
    <source>
        <dbReference type="SAM" id="SignalP"/>
    </source>
</evidence>
<feature type="domain" description="Beta-lactamase-related" evidence="3">
    <location>
        <begin position="74"/>
        <end position="424"/>
    </location>
</feature>
<dbReference type="Pfam" id="PF00144">
    <property type="entry name" value="Beta-lactamase"/>
    <property type="match status" value="1"/>
</dbReference>
<dbReference type="InterPro" id="IPR051478">
    <property type="entry name" value="Beta-lactamase-like_AB/R"/>
</dbReference>
<dbReference type="Proteomes" id="UP000799444">
    <property type="component" value="Unassembled WGS sequence"/>
</dbReference>
<dbReference type="PANTHER" id="PTHR22935:SF95">
    <property type="entry name" value="BETA-LACTAMASE-LIKE 1-RELATED"/>
    <property type="match status" value="1"/>
</dbReference>
<organism evidence="4 5">
    <name type="scientific">Polyplosphaeria fusca</name>
    <dbReference type="NCBI Taxonomy" id="682080"/>
    <lineage>
        <taxon>Eukaryota</taxon>
        <taxon>Fungi</taxon>
        <taxon>Dikarya</taxon>
        <taxon>Ascomycota</taxon>
        <taxon>Pezizomycotina</taxon>
        <taxon>Dothideomycetes</taxon>
        <taxon>Pleosporomycetidae</taxon>
        <taxon>Pleosporales</taxon>
        <taxon>Tetraplosphaeriaceae</taxon>
        <taxon>Polyplosphaeria</taxon>
    </lineage>
</organism>
<name>A0A9P4UWN1_9PLEO</name>
<dbReference type="Gene3D" id="3.40.710.10">
    <property type="entry name" value="DD-peptidase/beta-lactamase superfamily"/>
    <property type="match status" value="1"/>
</dbReference>